<keyword evidence="3" id="KW-1185">Reference proteome</keyword>
<dbReference type="eggNOG" id="COG3618">
    <property type="taxonomic scope" value="Bacteria"/>
</dbReference>
<keyword evidence="2" id="KW-0378">Hydrolase</keyword>
<dbReference type="STRING" id="485913.Krac_3308"/>
<dbReference type="AlphaFoldDB" id="D6U105"/>
<evidence type="ECO:0000259" key="1">
    <source>
        <dbReference type="Pfam" id="PF04909"/>
    </source>
</evidence>
<gene>
    <name evidence="2" type="ORF">Krac_3308</name>
</gene>
<dbReference type="SUPFAM" id="SSF51556">
    <property type="entry name" value="Metallo-dependent hydrolases"/>
    <property type="match status" value="1"/>
</dbReference>
<comment type="caution">
    <text evidence="2">The sequence shown here is derived from an EMBL/GenBank/DDBJ whole genome shotgun (WGS) entry which is preliminary data.</text>
</comment>
<dbReference type="EMBL" id="ADVG01000004">
    <property type="protein sequence ID" value="EFH82495.1"/>
    <property type="molecule type" value="Genomic_DNA"/>
</dbReference>
<dbReference type="InterPro" id="IPR032466">
    <property type="entry name" value="Metal_Hydrolase"/>
</dbReference>
<dbReference type="Pfam" id="PF04909">
    <property type="entry name" value="Amidohydro_2"/>
    <property type="match status" value="1"/>
</dbReference>
<reference evidence="2 3" key="1">
    <citation type="journal article" date="2011" name="Stand. Genomic Sci.">
        <title>Non-contiguous finished genome sequence and contextual data of the filamentous soil bacterium Ktedonobacter racemifer type strain (SOSP1-21).</title>
        <authorList>
            <person name="Chang Y.J."/>
            <person name="Land M."/>
            <person name="Hauser L."/>
            <person name="Chertkov O."/>
            <person name="Del Rio T.G."/>
            <person name="Nolan M."/>
            <person name="Copeland A."/>
            <person name="Tice H."/>
            <person name="Cheng J.F."/>
            <person name="Lucas S."/>
            <person name="Han C."/>
            <person name="Goodwin L."/>
            <person name="Pitluck S."/>
            <person name="Ivanova N."/>
            <person name="Ovchinikova G."/>
            <person name="Pati A."/>
            <person name="Chen A."/>
            <person name="Palaniappan K."/>
            <person name="Mavromatis K."/>
            <person name="Liolios K."/>
            <person name="Brettin T."/>
            <person name="Fiebig A."/>
            <person name="Rohde M."/>
            <person name="Abt B."/>
            <person name="Goker M."/>
            <person name="Detter J.C."/>
            <person name="Woyke T."/>
            <person name="Bristow J."/>
            <person name="Eisen J.A."/>
            <person name="Markowitz V."/>
            <person name="Hugenholtz P."/>
            <person name="Kyrpides N.C."/>
            <person name="Klenk H.P."/>
            <person name="Lapidus A."/>
        </authorList>
    </citation>
    <scope>NUCLEOTIDE SEQUENCE [LARGE SCALE GENOMIC DNA]</scope>
    <source>
        <strain evidence="3">DSM 44963</strain>
    </source>
</reference>
<organism evidence="2 3">
    <name type="scientific">Ktedonobacter racemifer DSM 44963</name>
    <dbReference type="NCBI Taxonomy" id="485913"/>
    <lineage>
        <taxon>Bacteria</taxon>
        <taxon>Bacillati</taxon>
        <taxon>Chloroflexota</taxon>
        <taxon>Ktedonobacteria</taxon>
        <taxon>Ktedonobacterales</taxon>
        <taxon>Ktedonobacteraceae</taxon>
        <taxon>Ktedonobacter</taxon>
    </lineage>
</organism>
<feature type="domain" description="Amidohydrolase-related" evidence="1">
    <location>
        <begin position="10"/>
        <end position="251"/>
    </location>
</feature>
<accession>D6U105</accession>
<evidence type="ECO:0000313" key="3">
    <source>
        <dbReference type="Proteomes" id="UP000004508"/>
    </source>
</evidence>
<dbReference type="Proteomes" id="UP000004508">
    <property type="component" value="Unassembled WGS sequence"/>
</dbReference>
<protein>
    <submittedName>
        <fullName evidence="2">Amidohydrolase 2</fullName>
    </submittedName>
</protein>
<dbReference type="PANTHER" id="PTHR35563:SF2">
    <property type="entry name" value="BARREL METAL-DEPENDENT HYDROLASE, PUTATIVE (AFU_ORTHOLOGUE AFUA_1G16240)-RELATED"/>
    <property type="match status" value="1"/>
</dbReference>
<dbReference type="PANTHER" id="PTHR35563">
    <property type="entry name" value="BARREL METAL-DEPENDENT HYDROLASE, PUTATIVE (AFU_ORTHOLOGUE AFUA_1G16240)-RELATED"/>
    <property type="match status" value="1"/>
</dbReference>
<proteinExistence type="predicted"/>
<dbReference type="Gene3D" id="3.20.20.140">
    <property type="entry name" value="Metal-dependent hydrolases"/>
    <property type="match status" value="1"/>
</dbReference>
<dbReference type="InterPro" id="IPR052358">
    <property type="entry name" value="Aro_Compnd_Degr_Hydrolases"/>
</dbReference>
<dbReference type="InterPro" id="IPR006680">
    <property type="entry name" value="Amidohydro-rel"/>
</dbReference>
<sequence length="255" mass="28903">MDATRSPIFDSHFHIVDPRFPMVANQGYLPDTYRIEDYQARTSQFDIRGGAIVSGSFQAYDQGYLLEALQRMGPGYVGVTQLLSDVSDEVILMLNQAGVRAVRFNLRRGSAEQLNWLEEMAHRIYSLVSWHVELYIDSRELAPLSQRLLALPRVCIDHLGLSRDGFQELLKLVEGGAYVKASGFGRVDMDISTALREITNRNPKALIFGTDLPCPRAPRPFRDEDVTLVHEALGEQLAHQVFYENALAFYRPNDR</sequence>
<dbReference type="OrthoDB" id="9787654at2"/>
<name>D6U105_KTERA</name>
<dbReference type="GO" id="GO:0016787">
    <property type="term" value="F:hydrolase activity"/>
    <property type="evidence" value="ECO:0007669"/>
    <property type="project" value="UniProtKB-KW"/>
</dbReference>
<dbReference type="RefSeq" id="WP_007920654.1">
    <property type="nucleotide sequence ID" value="NZ_ADVG01000004.1"/>
</dbReference>
<dbReference type="InParanoid" id="D6U105"/>
<evidence type="ECO:0000313" key="2">
    <source>
        <dbReference type="EMBL" id="EFH82495.1"/>
    </source>
</evidence>